<reference evidence="5 6" key="1">
    <citation type="submission" date="2023-10" db="EMBL/GenBank/DDBJ databases">
        <title>Development of a sustainable strategy for remediation of hydrocarbon-contaminated territories based on the waste exchange concept.</title>
        <authorList>
            <person name="Krivoruchko A."/>
        </authorList>
    </citation>
    <scope>NUCLEOTIDE SEQUENCE [LARGE SCALE GENOMIC DNA]</scope>
    <source>
        <strain evidence="5 6">IEGM 1322</strain>
    </source>
</reference>
<feature type="domain" description="Tetracycline repressor TetR C-terminal" evidence="4">
    <location>
        <begin position="70"/>
        <end position="195"/>
    </location>
</feature>
<evidence type="ECO:0000259" key="4">
    <source>
        <dbReference type="Pfam" id="PF02909"/>
    </source>
</evidence>
<name>A0ABU4AXV8_9NOCA</name>
<dbReference type="SUPFAM" id="SSF48498">
    <property type="entry name" value="Tetracyclin repressor-like, C-terminal domain"/>
    <property type="match status" value="1"/>
</dbReference>
<organism evidence="5 6">
    <name type="scientific">Rhodococcus cercidiphylli</name>
    <dbReference type="NCBI Taxonomy" id="489916"/>
    <lineage>
        <taxon>Bacteria</taxon>
        <taxon>Bacillati</taxon>
        <taxon>Actinomycetota</taxon>
        <taxon>Actinomycetes</taxon>
        <taxon>Mycobacteriales</taxon>
        <taxon>Nocardiaceae</taxon>
        <taxon>Rhodococcus</taxon>
    </lineage>
</organism>
<keyword evidence="3" id="KW-0804">Transcription</keyword>
<protein>
    <submittedName>
        <fullName evidence="5">TetR/AcrR family transcriptional regulator C-terminal domain-containing protein</fullName>
    </submittedName>
</protein>
<evidence type="ECO:0000313" key="5">
    <source>
        <dbReference type="EMBL" id="MDV6231073.1"/>
    </source>
</evidence>
<keyword evidence="6" id="KW-1185">Reference proteome</keyword>
<dbReference type="SUPFAM" id="SSF46689">
    <property type="entry name" value="Homeodomain-like"/>
    <property type="match status" value="1"/>
</dbReference>
<dbReference type="EMBL" id="JAWLKE010000004">
    <property type="protein sequence ID" value="MDV6231073.1"/>
    <property type="molecule type" value="Genomic_DNA"/>
</dbReference>
<dbReference type="PRINTS" id="PR00400">
    <property type="entry name" value="TETREPRESSOR"/>
</dbReference>
<proteinExistence type="predicted"/>
<evidence type="ECO:0000256" key="1">
    <source>
        <dbReference type="ARBA" id="ARBA00022491"/>
    </source>
</evidence>
<evidence type="ECO:0000313" key="6">
    <source>
        <dbReference type="Proteomes" id="UP001185899"/>
    </source>
</evidence>
<dbReference type="RefSeq" id="WP_317548372.1">
    <property type="nucleotide sequence ID" value="NZ_JAWLKE010000004.1"/>
</dbReference>
<sequence>MGRPSAPLLDLDRITTAALTLVEESGGFTMPQLAKKLKVSPSSLYNHVSGRDEIIELLRGRAMSEVAMPEVGVPWREALAWIARGYRNSYGRYPRLIPLLTAQAVNSSAAFGMYNTLARVLTDAGFVPGDVLRIITVLDSYVLGSALDLAAPEAPWLSSRDVEPELRAALDTAGDLRERSEDAFEYGLRALLAGFDPTPADMLDG</sequence>
<comment type="caution">
    <text evidence="5">The sequence shown here is derived from an EMBL/GenBank/DDBJ whole genome shotgun (WGS) entry which is preliminary data.</text>
</comment>
<evidence type="ECO:0000256" key="3">
    <source>
        <dbReference type="ARBA" id="ARBA00023163"/>
    </source>
</evidence>
<dbReference type="InterPro" id="IPR004111">
    <property type="entry name" value="Repressor_TetR_C"/>
</dbReference>
<gene>
    <name evidence="5" type="ORF">R3P95_10980</name>
</gene>
<dbReference type="Gene3D" id="1.10.357.10">
    <property type="entry name" value="Tetracycline Repressor, domain 2"/>
    <property type="match status" value="1"/>
</dbReference>
<dbReference type="Proteomes" id="UP001185899">
    <property type="component" value="Unassembled WGS sequence"/>
</dbReference>
<keyword evidence="1" id="KW-0678">Repressor</keyword>
<evidence type="ECO:0000256" key="2">
    <source>
        <dbReference type="ARBA" id="ARBA00023015"/>
    </source>
</evidence>
<accession>A0ABU4AXV8</accession>
<dbReference type="InterPro" id="IPR003012">
    <property type="entry name" value="Tet_transcr_reg_TetR"/>
</dbReference>
<keyword evidence="2" id="KW-0805">Transcription regulation</keyword>
<dbReference type="Pfam" id="PF02909">
    <property type="entry name" value="TetR_C_1"/>
    <property type="match status" value="1"/>
</dbReference>
<dbReference type="InterPro" id="IPR036271">
    <property type="entry name" value="Tet_transcr_reg_TetR-rel_C_sf"/>
</dbReference>
<dbReference type="InterPro" id="IPR009057">
    <property type="entry name" value="Homeodomain-like_sf"/>
</dbReference>